<name>A0AAN9N0M3_PHACN</name>
<dbReference type="AlphaFoldDB" id="A0AAN9N0M3"/>
<comment type="caution">
    <text evidence="1">The sequence shown here is derived from an EMBL/GenBank/DDBJ whole genome shotgun (WGS) entry which is preliminary data.</text>
</comment>
<dbReference type="EMBL" id="JAYMYR010000005">
    <property type="protein sequence ID" value="KAK7364525.1"/>
    <property type="molecule type" value="Genomic_DNA"/>
</dbReference>
<protein>
    <submittedName>
        <fullName evidence="1">Uncharacterized protein</fullName>
    </submittedName>
</protein>
<organism evidence="1 2">
    <name type="scientific">Phaseolus coccineus</name>
    <name type="common">Scarlet runner bean</name>
    <name type="synonym">Phaseolus multiflorus</name>
    <dbReference type="NCBI Taxonomy" id="3886"/>
    <lineage>
        <taxon>Eukaryota</taxon>
        <taxon>Viridiplantae</taxon>
        <taxon>Streptophyta</taxon>
        <taxon>Embryophyta</taxon>
        <taxon>Tracheophyta</taxon>
        <taxon>Spermatophyta</taxon>
        <taxon>Magnoliopsida</taxon>
        <taxon>eudicotyledons</taxon>
        <taxon>Gunneridae</taxon>
        <taxon>Pentapetalae</taxon>
        <taxon>rosids</taxon>
        <taxon>fabids</taxon>
        <taxon>Fabales</taxon>
        <taxon>Fabaceae</taxon>
        <taxon>Papilionoideae</taxon>
        <taxon>50 kb inversion clade</taxon>
        <taxon>NPAAA clade</taxon>
        <taxon>indigoferoid/millettioid clade</taxon>
        <taxon>Phaseoleae</taxon>
        <taxon>Phaseolus</taxon>
    </lineage>
</organism>
<evidence type="ECO:0000313" key="1">
    <source>
        <dbReference type="EMBL" id="KAK7364525.1"/>
    </source>
</evidence>
<keyword evidence="2" id="KW-1185">Reference proteome</keyword>
<reference evidence="1 2" key="1">
    <citation type="submission" date="2024-01" db="EMBL/GenBank/DDBJ databases">
        <title>The genomes of 5 underutilized Papilionoideae crops provide insights into root nodulation and disease resistanc.</title>
        <authorList>
            <person name="Jiang F."/>
        </authorList>
    </citation>
    <scope>NUCLEOTIDE SEQUENCE [LARGE SCALE GENOMIC DNA]</scope>
    <source>
        <strain evidence="1">JINMINGXINNONG_FW02</strain>
        <tissue evidence="1">Leaves</tissue>
    </source>
</reference>
<dbReference type="Proteomes" id="UP001374584">
    <property type="component" value="Unassembled WGS sequence"/>
</dbReference>
<gene>
    <name evidence="1" type="ORF">VNO80_13259</name>
</gene>
<proteinExistence type="predicted"/>
<sequence>MLSKENINLDVLGIGLDGPDINLDVLGIKQNINLDVLDISLDVLDIKLDVLDMNLLAPSFTLPMMLKLNTMLSPST</sequence>
<evidence type="ECO:0000313" key="2">
    <source>
        <dbReference type="Proteomes" id="UP001374584"/>
    </source>
</evidence>
<accession>A0AAN9N0M3</accession>